<feature type="compositionally biased region" description="Low complexity" evidence="1">
    <location>
        <begin position="1"/>
        <end position="13"/>
    </location>
</feature>
<feature type="compositionally biased region" description="Low complexity" evidence="1">
    <location>
        <begin position="273"/>
        <end position="295"/>
    </location>
</feature>
<feature type="region of interest" description="Disordered" evidence="1">
    <location>
        <begin position="454"/>
        <end position="477"/>
    </location>
</feature>
<feature type="compositionally biased region" description="Low complexity" evidence="1">
    <location>
        <begin position="81"/>
        <end position="100"/>
    </location>
</feature>
<dbReference type="Proteomes" id="UP001182556">
    <property type="component" value="Unassembled WGS sequence"/>
</dbReference>
<comment type="caution">
    <text evidence="2">The sequence shown here is derived from an EMBL/GenBank/DDBJ whole genome shotgun (WGS) entry which is preliminary data.</text>
</comment>
<evidence type="ECO:0000313" key="2">
    <source>
        <dbReference type="EMBL" id="KAK1927988.1"/>
    </source>
</evidence>
<name>A0AAD9FXS2_PAPLA</name>
<feature type="compositionally biased region" description="Low complexity" evidence="1">
    <location>
        <begin position="246"/>
        <end position="265"/>
    </location>
</feature>
<feature type="compositionally biased region" description="Polar residues" evidence="1">
    <location>
        <begin position="305"/>
        <end position="317"/>
    </location>
</feature>
<feature type="compositionally biased region" description="Polar residues" evidence="1">
    <location>
        <begin position="217"/>
        <end position="231"/>
    </location>
</feature>
<dbReference type="AlphaFoldDB" id="A0AAD9FXS2"/>
<keyword evidence="3" id="KW-1185">Reference proteome</keyword>
<gene>
    <name evidence="2" type="ORF">DB88DRAFT_60503</name>
</gene>
<feature type="compositionally biased region" description="Low complexity" evidence="1">
    <location>
        <begin position="108"/>
        <end position="129"/>
    </location>
</feature>
<dbReference type="EMBL" id="JAODAN010000001">
    <property type="protein sequence ID" value="KAK1927988.1"/>
    <property type="molecule type" value="Genomic_DNA"/>
</dbReference>
<protein>
    <submittedName>
        <fullName evidence="2">Uncharacterized protein</fullName>
    </submittedName>
</protein>
<feature type="compositionally biased region" description="Polar residues" evidence="1">
    <location>
        <begin position="52"/>
        <end position="74"/>
    </location>
</feature>
<feature type="region of interest" description="Disordered" evidence="1">
    <location>
        <begin position="153"/>
        <end position="174"/>
    </location>
</feature>
<feature type="region of interest" description="Disordered" evidence="1">
    <location>
        <begin position="201"/>
        <end position="374"/>
    </location>
</feature>
<proteinExistence type="predicted"/>
<sequence length="503" mass="51110">MTLIPPGAQLGPADLPPPPPSADPREPSPTAIRGRSSRTPQRARSPGPVHYTTPQSRGTSPSRPFITHNPSSDGSLPIIQPTPKHASASATSTSTSSASPIAPPPLNAHHSAPHLSRPSSPSSIHSSSSAIFERDIELPAVASLSINPNQPIQHTLSHKASRLSQLSHGSPLESTVPAVLDDAVEALQGVKGAPRGIEGLEIEAPAPIGSTGMARQPSATLASGANNSGRKQSIGPGAPGAKQFGSRSPSPVSVASRRSSGVVSPTRSPPILAQLATQQAGTQSAATSDSTSPTSLVGGLAGNATRPTMPQRLSTGPQLPGGWAFGHAGASEKPSEAVIAEAPASSEEATGTAPVQPAHVPSPPPAIPSHLTPTKDKRRISFISYNDLLLSVPTTVTPLGEITSGALSPDHLPGTVSPTVPTRSPVIPSACHGSAQIPNITGSKDAEHQATWEVGGGARPGGLGLGEGEWEREGLGKGLEQRLEDLVREDSARSPAGSPPLQS</sequence>
<organism evidence="2 3">
    <name type="scientific">Papiliotrema laurentii</name>
    <name type="common">Cryptococcus laurentii</name>
    <dbReference type="NCBI Taxonomy" id="5418"/>
    <lineage>
        <taxon>Eukaryota</taxon>
        <taxon>Fungi</taxon>
        <taxon>Dikarya</taxon>
        <taxon>Basidiomycota</taxon>
        <taxon>Agaricomycotina</taxon>
        <taxon>Tremellomycetes</taxon>
        <taxon>Tremellales</taxon>
        <taxon>Rhynchogastremaceae</taxon>
        <taxon>Papiliotrema</taxon>
    </lineage>
</organism>
<feature type="compositionally biased region" description="Gly residues" evidence="1">
    <location>
        <begin position="454"/>
        <end position="467"/>
    </location>
</feature>
<evidence type="ECO:0000256" key="1">
    <source>
        <dbReference type="SAM" id="MobiDB-lite"/>
    </source>
</evidence>
<evidence type="ECO:0000313" key="3">
    <source>
        <dbReference type="Proteomes" id="UP001182556"/>
    </source>
</evidence>
<feature type="region of interest" description="Disordered" evidence="1">
    <location>
        <begin position="1"/>
        <end position="129"/>
    </location>
</feature>
<reference evidence="2" key="1">
    <citation type="submission" date="2023-02" db="EMBL/GenBank/DDBJ databases">
        <title>Identification and recombinant expression of a fungal hydrolase from Papiliotrema laurentii that hydrolyzes apple cutin and clears colloidal polyester polyurethane.</title>
        <authorList>
            <consortium name="DOE Joint Genome Institute"/>
            <person name="Roman V.A."/>
            <person name="Bojanowski C."/>
            <person name="Crable B.R."/>
            <person name="Wagner D.N."/>
            <person name="Hung C.S."/>
            <person name="Nadeau L.J."/>
            <person name="Schratz L."/>
            <person name="Haridas S."/>
            <person name="Pangilinan J."/>
            <person name="Lipzen A."/>
            <person name="Na H."/>
            <person name="Yan M."/>
            <person name="Ng V."/>
            <person name="Grigoriev I.V."/>
            <person name="Spatafora J.W."/>
            <person name="Barlow D."/>
            <person name="Biffinger J."/>
            <person name="Kelley-Loughnane N."/>
            <person name="Varaljay V.A."/>
            <person name="Crookes-Goodson W.J."/>
        </authorList>
    </citation>
    <scope>NUCLEOTIDE SEQUENCE</scope>
    <source>
        <strain evidence="2">5307AH</strain>
    </source>
</reference>
<accession>A0AAD9FXS2</accession>